<proteinExistence type="predicted"/>
<keyword evidence="2" id="KW-1185">Reference proteome</keyword>
<protein>
    <submittedName>
        <fullName evidence="1">Uncharacterized protein</fullName>
    </submittedName>
</protein>
<evidence type="ECO:0000313" key="2">
    <source>
        <dbReference type="Proteomes" id="UP000828251"/>
    </source>
</evidence>
<evidence type="ECO:0000313" key="1">
    <source>
        <dbReference type="EMBL" id="KAH1123263.1"/>
    </source>
</evidence>
<reference evidence="1 2" key="1">
    <citation type="journal article" date="2021" name="Plant Biotechnol. J.">
        <title>Multi-omics assisted identification of the key and species-specific regulatory components of drought-tolerant mechanisms in Gossypium stocksii.</title>
        <authorList>
            <person name="Yu D."/>
            <person name="Ke L."/>
            <person name="Zhang D."/>
            <person name="Wu Y."/>
            <person name="Sun Y."/>
            <person name="Mei J."/>
            <person name="Sun J."/>
            <person name="Sun Y."/>
        </authorList>
    </citation>
    <scope>NUCLEOTIDE SEQUENCE [LARGE SCALE GENOMIC DNA]</scope>
    <source>
        <strain evidence="2">cv. E1</strain>
        <tissue evidence="1">Leaf</tissue>
    </source>
</reference>
<gene>
    <name evidence="1" type="ORF">J1N35_006423</name>
</gene>
<accession>A0A9D3WH74</accession>
<sequence>MGKGDISGKEMAKLTMGFEHMTTILKFKRCKVSAVRDFLLGCERGATMDHGLNRQIAVDQGKCSLSFNLGLMGHMNVIGLDGPYECDLGLMGHKNEAVQWMEGLGGGHLARNF</sequence>
<comment type="caution">
    <text evidence="1">The sequence shown here is derived from an EMBL/GenBank/DDBJ whole genome shotgun (WGS) entry which is preliminary data.</text>
</comment>
<dbReference type="AlphaFoldDB" id="A0A9D3WH74"/>
<name>A0A9D3WH74_9ROSI</name>
<dbReference type="EMBL" id="JAIQCV010000002">
    <property type="protein sequence ID" value="KAH1123263.1"/>
    <property type="molecule type" value="Genomic_DNA"/>
</dbReference>
<organism evidence="1 2">
    <name type="scientific">Gossypium stocksii</name>
    <dbReference type="NCBI Taxonomy" id="47602"/>
    <lineage>
        <taxon>Eukaryota</taxon>
        <taxon>Viridiplantae</taxon>
        <taxon>Streptophyta</taxon>
        <taxon>Embryophyta</taxon>
        <taxon>Tracheophyta</taxon>
        <taxon>Spermatophyta</taxon>
        <taxon>Magnoliopsida</taxon>
        <taxon>eudicotyledons</taxon>
        <taxon>Gunneridae</taxon>
        <taxon>Pentapetalae</taxon>
        <taxon>rosids</taxon>
        <taxon>malvids</taxon>
        <taxon>Malvales</taxon>
        <taxon>Malvaceae</taxon>
        <taxon>Malvoideae</taxon>
        <taxon>Gossypium</taxon>
    </lineage>
</organism>
<dbReference type="Proteomes" id="UP000828251">
    <property type="component" value="Unassembled WGS sequence"/>
</dbReference>